<feature type="transmembrane region" description="Helical" evidence="8">
    <location>
        <begin position="86"/>
        <end position="109"/>
    </location>
</feature>
<evidence type="ECO:0000313" key="10">
    <source>
        <dbReference type="EMBL" id="KAK6187074.1"/>
    </source>
</evidence>
<comment type="subcellular location">
    <subcellularLocation>
        <location evidence="1">Apical cell membrane</location>
        <topology evidence="1">Multi-pass membrane protein</topology>
    </subcellularLocation>
</comment>
<dbReference type="GO" id="GO:0016324">
    <property type="term" value="C:apical plasma membrane"/>
    <property type="evidence" value="ECO:0007669"/>
    <property type="project" value="UniProtKB-SubCell"/>
</dbReference>
<sequence>MHEQHMIKIAGRKFHKVILVTHFNVFLYATCFWIQQGVLPYLSVKLGVDQVTFGYLQTVFAVVQLAGGPLFGRFGDLYGSRAAMSLAFIACALNYILLGFATSIPLLFISRLPSLFMHCMQGGQMIVTDLGDSHQRADAMGKLGLSYGVGMVVGPLIGGIIIKTFSEESAAFVACAGSLVSLLMVQTLIPAHTKKQHIRQNTETAQASDVFSLKKFMHLILMPGALFLLLVRMGTGLPIGIFQSMFSRVALDAFHLAADQNGYLMSYIGVMSMIVQGVGVGILTKKFSENSILKASTMILVFSYSLLSFVSNVWQLCLVCLPLVIGLTTQNVVITSALTRTVSEADTGAMIGLNMAVNSLVRTVSPTIGGYMFAAYGFPSFGYFGSVVCFIVTLVLFWKI</sequence>
<proteinExistence type="predicted"/>
<reference evidence="10 11" key="1">
    <citation type="submission" date="2024-01" db="EMBL/GenBank/DDBJ databases">
        <title>The genome of the rayed Mediterranean limpet Patella caerulea (Linnaeus, 1758).</title>
        <authorList>
            <person name="Anh-Thu Weber A."/>
            <person name="Halstead-Nussloch G."/>
        </authorList>
    </citation>
    <scope>NUCLEOTIDE SEQUENCE [LARGE SCALE GENOMIC DNA]</scope>
    <source>
        <strain evidence="10">AATW-2023a</strain>
        <tissue evidence="10">Whole specimen</tissue>
    </source>
</reference>
<dbReference type="Gene3D" id="1.20.1250.20">
    <property type="entry name" value="MFS general substrate transporter like domains"/>
    <property type="match status" value="1"/>
</dbReference>
<evidence type="ECO:0000313" key="11">
    <source>
        <dbReference type="Proteomes" id="UP001347796"/>
    </source>
</evidence>
<protein>
    <recommendedName>
        <fullName evidence="6">Organic cation transporter-like protein 2</fullName>
    </recommendedName>
</protein>
<evidence type="ECO:0000259" key="9">
    <source>
        <dbReference type="PROSITE" id="PS50850"/>
    </source>
</evidence>
<dbReference type="CDD" id="cd17331">
    <property type="entry name" value="MFS_SLC22A18"/>
    <property type="match status" value="1"/>
</dbReference>
<keyword evidence="5 8" id="KW-0472">Membrane</keyword>
<comment type="function">
    <text evidence="7">May act as a transporter of organic cations based on a proton efflux antiport mechanism. May play a role in the transport of chloroquine and quinidine-related compounds in kidney. Plays a role in the regulation of lipid metabolism.</text>
</comment>
<keyword evidence="4 8" id="KW-1133">Transmembrane helix</keyword>
<dbReference type="InterPro" id="IPR036259">
    <property type="entry name" value="MFS_trans_sf"/>
</dbReference>
<dbReference type="Proteomes" id="UP001347796">
    <property type="component" value="Unassembled WGS sequence"/>
</dbReference>
<evidence type="ECO:0000256" key="1">
    <source>
        <dbReference type="ARBA" id="ARBA00004424"/>
    </source>
</evidence>
<evidence type="ECO:0000256" key="7">
    <source>
        <dbReference type="ARBA" id="ARBA00093348"/>
    </source>
</evidence>
<evidence type="ECO:0000256" key="6">
    <source>
        <dbReference type="ARBA" id="ARBA00078639"/>
    </source>
</evidence>
<dbReference type="FunFam" id="1.20.1250.20:FF:000297">
    <property type="entry name" value="Solute carrier family 22 member 18"/>
    <property type="match status" value="1"/>
</dbReference>
<dbReference type="EMBL" id="JAZGQO010000005">
    <property type="protein sequence ID" value="KAK6187074.1"/>
    <property type="molecule type" value="Genomic_DNA"/>
</dbReference>
<feature type="transmembrane region" description="Helical" evidence="8">
    <location>
        <begin position="17"/>
        <end position="35"/>
    </location>
</feature>
<organism evidence="10 11">
    <name type="scientific">Patella caerulea</name>
    <name type="common">Rayed Mediterranean limpet</name>
    <dbReference type="NCBI Taxonomy" id="87958"/>
    <lineage>
        <taxon>Eukaryota</taxon>
        <taxon>Metazoa</taxon>
        <taxon>Spiralia</taxon>
        <taxon>Lophotrochozoa</taxon>
        <taxon>Mollusca</taxon>
        <taxon>Gastropoda</taxon>
        <taxon>Patellogastropoda</taxon>
        <taxon>Patelloidea</taxon>
        <taxon>Patellidae</taxon>
        <taxon>Patella</taxon>
    </lineage>
</organism>
<dbReference type="InterPro" id="IPR020846">
    <property type="entry name" value="MFS_dom"/>
</dbReference>
<dbReference type="InterPro" id="IPR001958">
    <property type="entry name" value="Tet-R_TetA/multi-R_MdtG-like"/>
</dbReference>
<dbReference type="PANTHER" id="PTHR24002:SF3">
    <property type="entry name" value="SOLUTE CARRIER FAMILY 22 MEMBER 18"/>
    <property type="match status" value="1"/>
</dbReference>
<keyword evidence="2" id="KW-1003">Cell membrane</keyword>
<dbReference type="GO" id="GO:0005635">
    <property type="term" value="C:nuclear envelope"/>
    <property type="evidence" value="ECO:0007669"/>
    <property type="project" value="TreeGrafter"/>
</dbReference>
<dbReference type="SUPFAM" id="SSF103473">
    <property type="entry name" value="MFS general substrate transporter"/>
    <property type="match status" value="1"/>
</dbReference>
<dbReference type="Pfam" id="PF07690">
    <property type="entry name" value="MFS_1"/>
    <property type="match status" value="1"/>
</dbReference>
<feature type="domain" description="Major facilitator superfamily (MFS) profile" evidence="9">
    <location>
        <begin position="17"/>
        <end position="400"/>
    </location>
</feature>
<keyword evidence="11" id="KW-1185">Reference proteome</keyword>
<dbReference type="PROSITE" id="PS50850">
    <property type="entry name" value="MFS"/>
    <property type="match status" value="1"/>
</dbReference>
<dbReference type="PANTHER" id="PTHR24002">
    <property type="entry name" value="SOLUTE CARRIER FAMILY 22 MEMBER 18"/>
    <property type="match status" value="1"/>
</dbReference>
<dbReference type="GO" id="GO:0022857">
    <property type="term" value="F:transmembrane transporter activity"/>
    <property type="evidence" value="ECO:0007669"/>
    <property type="project" value="InterPro"/>
</dbReference>
<evidence type="ECO:0000256" key="4">
    <source>
        <dbReference type="ARBA" id="ARBA00022989"/>
    </source>
</evidence>
<dbReference type="PRINTS" id="PR01035">
    <property type="entry name" value="TCRTETA"/>
</dbReference>
<gene>
    <name evidence="10" type="ORF">SNE40_006322</name>
</gene>
<feature type="transmembrane region" description="Helical" evidence="8">
    <location>
        <begin position="262"/>
        <end position="284"/>
    </location>
</feature>
<comment type="caution">
    <text evidence="10">The sequence shown here is derived from an EMBL/GenBank/DDBJ whole genome shotgun (WGS) entry which is preliminary data.</text>
</comment>
<feature type="transmembrane region" description="Helical" evidence="8">
    <location>
        <begin position="219"/>
        <end position="242"/>
    </location>
</feature>
<feature type="transmembrane region" description="Helical" evidence="8">
    <location>
        <begin position="380"/>
        <end position="398"/>
    </location>
</feature>
<dbReference type="AlphaFoldDB" id="A0AAN8K226"/>
<evidence type="ECO:0000256" key="5">
    <source>
        <dbReference type="ARBA" id="ARBA00023136"/>
    </source>
</evidence>
<feature type="transmembrane region" description="Helical" evidence="8">
    <location>
        <begin position="171"/>
        <end position="189"/>
    </location>
</feature>
<evidence type="ECO:0000256" key="3">
    <source>
        <dbReference type="ARBA" id="ARBA00022692"/>
    </source>
</evidence>
<feature type="transmembrane region" description="Helical" evidence="8">
    <location>
        <begin position="313"/>
        <end position="339"/>
    </location>
</feature>
<feature type="transmembrane region" description="Helical" evidence="8">
    <location>
        <begin position="143"/>
        <end position="165"/>
    </location>
</feature>
<name>A0AAN8K226_PATCE</name>
<evidence type="ECO:0000256" key="2">
    <source>
        <dbReference type="ARBA" id="ARBA00022475"/>
    </source>
</evidence>
<dbReference type="InterPro" id="IPR011701">
    <property type="entry name" value="MFS"/>
</dbReference>
<accession>A0AAN8K226</accession>
<evidence type="ECO:0000256" key="8">
    <source>
        <dbReference type="SAM" id="Phobius"/>
    </source>
</evidence>
<keyword evidence="3 8" id="KW-0812">Transmembrane</keyword>